<evidence type="ECO:0000256" key="3">
    <source>
        <dbReference type="ARBA" id="ARBA00022989"/>
    </source>
</evidence>
<dbReference type="EMBL" id="JAHLFE010000105">
    <property type="protein sequence ID" value="MBU3844272.1"/>
    <property type="molecule type" value="Genomic_DNA"/>
</dbReference>
<protein>
    <submittedName>
        <fullName evidence="6">CvpA family protein</fullName>
    </submittedName>
</protein>
<keyword evidence="4 5" id="KW-0472">Membrane</keyword>
<sequence length="173" mass="19093">MLTTADWLILAVVVISGGLSLFRGFLKEAISLVAWVSAFVITSRFYEALARKLDFISTDEMVRNVVACIILFVATLVVVGLCGSVIRAVVHKVGLSGTDRLLGMVFGVLRGVLIVCVFLVLMQIGFKLHILSFVADAPFYRDSVFIPELMRIVNWFFDYSPSTQVELEQLVGA</sequence>
<dbReference type="PANTHER" id="PTHR36926">
    <property type="entry name" value="COLICIN V PRODUCTION PROTEIN"/>
    <property type="match status" value="1"/>
</dbReference>
<dbReference type="InterPro" id="IPR052719">
    <property type="entry name" value="CvpA-like"/>
</dbReference>
<evidence type="ECO:0000256" key="4">
    <source>
        <dbReference type="ARBA" id="ARBA00023136"/>
    </source>
</evidence>
<evidence type="ECO:0000313" key="7">
    <source>
        <dbReference type="Proteomes" id="UP000733611"/>
    </source>
</evidence>
<evidence type="ECO:0000256" key="5">
    <source>
        <dbReference type="SAM" id="Phobius"/>
    </source>
</evidence>
<reference evidence="6" key="1">
    <citation type="journal article" date="2021" name="PeerJ">
        <title>Extensive microbial diversity within the chicken gut microbiome revealed by metagenomics and culture.</title>
        <authorList>
            <person name="Gilroy R."/>
            <person name="Ravi A."/>
            <person name="Getino M."/>
            <person name="Pursley I."/>
            <person name="Horton D.L."/>
            <person name="Alikhan N.F."/>
            <person name="Baker D."/>
            <person name="Gharbi K."/>
            <person name="Hall N."/>
            <person name="Watson M."/>
            <person name="Adriaenssens E.M."/>
            <person name="Foster-Nyarko E."/>
            <person name="Jarju S."/>
            <person name="Secka A."/>
            <person name="Antonio M."/>
            <person name="Oren A."/>
            <person name="Chaudhuri R.R."/>
            <person name="La Ragione R."/>
            <person name="Hildebrand F."/>
            <person name="Pallen M.J."/>
        </authorList>
    </citation>
    <scope>NUCLEOTIDE SEQUENCE</scope>
    <source>
        <strain evidence="6">378</strain>
    </source>
</reference>
<dbReference type="Pfam" id="PF02674">
    <property type="entry name" value="Colicin_V"/>
    <property type="match status" value="1"/>
</dbReference>
<feature type="transmembrane region" description="Helical" evidence="5">
    <location>
        <begin position="61"/>
        <end position="89"/>
    </location>
</feature>
<organism evidence="6 7">
    <name type="scientific">Candidatus Anaerobiospirillum pullicola</name>
    <dbReference type="NCBI Taxonomy" id="2838451"/>
    <lineage>
        <taxon>Bacteria</taxon>
        <taxon>Pseudomonadati</taxon>
        <taxon>Pseudomonadota</taxon>
        <taxon>Gammaproteobacteria</taxon>
        <taxon>Aeromonadales</taxon>
        <taxon>Succinivibrionaceae</taxon>
        <taxon>Anaerobiospirillum</taxon>
    </lineage>
</organism>
<dbReference type="AlphaFoldDB" id="A0A948WZ85"/>
<feature type="transmembrane region" description="Helical" evidence="5">
    <location>
        <begin position="101"/>
        <end position="122"/>
    </location>
</feature>
<name>A0A948WZ85_9GAMM</name>
<dbReference type="GO" id="GO:0009403">
    <property type="term" value="P:toxin biosynthetic process"/>
    <property type="evidence" value="ECO:0007669"/>
    <property type="project" value="InterPro"/>
</dbReference>
<evidence type="ECO:0000256" key="2">
    <source>
        <dbReference type="ARBA" id="ARBA00022692"/>
    </source>
</evidence>
<keyword evidence="3 5" id="KW-1133">Transmembrane helix</keyword>
<gene>
    <name evidence="6" type="ORF">H9847_05310</name>
</gene>
<comment type="subcellular location">
    <subcellularLocation>
        <location evidence="1">Membrane</location>
        <topology evidence="1">Multi-pass membrane protein</topology>
    </subcellularLocation>
</comment>
<dbReference type="InterPro" id="IPR003825">
    <property type="entry name" value="Colicin-V_CvpA"/>
</dbReference>
<accession>A0A948WZ85</accession>
<dbReference type="Proteomes" id="UP000733611">
    <property type="component" value="Unassembled WGS sequence"/>
</dbReference>
<dbReference type="GO" id="GO:0016020">
    <property type="term" value="C:membrane"/>
    <property type="evidence" value="ECO:0007669"/>
    <property type="project" value="UniProtKB-SubCell"/>
</dbReference>
<proteinExistence type="predicted"/>
<feature type="transmembrane region" description="Helical" evidence="5">
    <location>
        <begin position="32"/>
        <end position="49"/>
    </location>
</feature>
<feature type="transmembrane region" description="Helical" evidence="5">
    <location>
        <begin position="7"/>
        <end position="26"/>
    </location>
</feature>
<evidence type="ECO:0000313" key="6">
    <source>
        <dbReference type="EMBL" id="MBU3844272.1"/>
    </source>
</evidence>
<evidence type="ECO:0000256" key="1">
    <source>
        <dbReference type="ARBA" id="ARBA00004141"/>
    </source>
</evidence>
<dbReference type="PANTHER" id="PTHR36926:SF1">
    <property type="entry name" value="COLICIN V PRODUCTION PROTEIN"/>
    <property type="match status" value="1"/>
</dbReference>
<reference evidence="6" key="2">
    <citation type="submission" date="2021-04" db="EMBL/GenBank/DDBJ databases">
        <authorList>
            <person name="Gilroy R."/>
        </authorList>
    </citation>
    <scope>NUCLEOTIDE SEQUENCE</scope>
    <source>
        <strain evidence="6">378</strain>
    </source>
</reference>
<keyword evidence="2 5" id="KW-0812">Transmembrane</keyword>
<comment type="caution">
    <text evidence="6">The sequence shown here is derived from an EMBL/GenBank/DDBJ whole genome shotgun (WGS) entry which is preliminary data.</text>
</comment>